<feature type="transmembrane region" description="Helical" evidence="8">
    <location>
        <begin position="41"/>
        <end position="60"/>
    </location>
</feature>
<keyword evidence="3" id="KW-0337">GPI-anchor biosynthesis</keyword>
<sequence>MTQALACAFRAVLTLALVALVPVLAAPVPVVEPGGSLPPTTVLLAAAGALLATLAGTLLARPRSSERQRGRAWLDVAAAALRVVYGFAVGVVASLLGLLAAGAPPDERTSALAAMLAALAFAPLWACSGGFSAPLARLLAHCEWRTRNEVLAALGAYGALLGCLAASALVPMDWGWAWQRWPTPCALGAVAGHAVATAVGVPAVLATSKSAAKVA</sequence>
<keyword evidence="5" id="KW-0256">Endoplasmic reticulum</keyword>
<evidence type="ECO:0000256" key="9">
    <source>
        <dbReference type="SAM" id="SignalP"/>
    </source>
</evidence>
<keyword evidence="6 8" id="KW-1133">Transmembrane helix</keyword>
<reference evidence="10" key="1">
    <citation type="submission" date="2021-01" db="EMBL/GenBank/DDBJ databases">
        <authorList>
            <person name="Corre E."/>
            <person name="Pelletier E."/>
            <person name="Niang G."/>
            <person name="Scheremetjew M."/>
            <person name="Finn R."/>
            <person name="Kale V."/>
            <person name="Holt S."/>
            <person name="Cochrane G."/>
            <person name="Meng A."/>
            <person name="Brown T."/>
            <person name="Cohen L."/>
        </authorList>
    </citation>
    <scope>NUCLEOTIDE SEQUENCE</scope>
    <source>
        <strain evidence="10">RCC927</strain>
    </source>
</reference>
<gene>
    <name evidence="10" type="ORF">PSIN1315_LOCUS9095</name>
</gene>
<protein>
    <submittedName>
        <fullName evidence="10">Uncharacterized protein</fullName>
    </submittedName>
</protein>
<name>A0A7S3FDU8_9VIRI</name>
<feature type="signal peptide" evidence="9">
    <location>
        <begin position="1"/>
        <end position="25"/>
    </location>
</feature>
<organism evidence="10">
    <name type="scientific">Prasinoderma singulare</name>
    <dbReference type="NCBI Taxonomy" id="676789"/>
    <lineage>
        <taxon>Eukaryota</taxon>
        <taxon>Viridiplantae</taxon>
        <taxon>Prasinodermophyta</taxon>
        <taxon>Prasinodermophyceae</taxon>
        <taxon>Prasinodermales</taxon>
        <taxon>Prasinodermaceae</taxon>
        <taxon>Prasinoderma</taxon>
    </lineage>
</organism>
<dbReference type="Pfam" id="PF06699">
    <property type="entry name" value="PIG-F"/>
    <property type="match status" value="1"/>
</dbReference>
<dbReference type="InterPro" id="IPR009580">
    <property type="entry name" value="GPI_biosynthesis_protein_Pig-F"/>
</dbReference>
<keyword evidence="7 8" id="KW-0472">Membrane</keyword>
<keyword evidence="4 8" id="KW-0812">Transmembrane</keyword>
<evidence type="ECO:0000256" key="5">
    <source>
        <dbReference type="ARBA" id="ARBA00022824"/>
    </source>
</evidence>
<comment type="subcellular location">
    <subcellularLocation>
        <location evidence="1">Endoplasmic reticulum membrane</location>
        <topology evidence="1">Multi-pass membrane protein</topology>
    </subcellularLocation>
</comment>
<keyword evidence="9" id="KW-0732">Signal</keyword>
<dbReference type="EMBL" id="HBHY01014177">
    <property type="protein sequence ID" value="CAE0142908.1"/>
    <property type="molecule type" value="Transcribed_RNA"/>
</dbReference>
<dbReference type="AlphaFoldDB" id="A0A7S3FDU8"/>
<dbReference type="GO" id="GO:0005789">
    <property type="term" value="C:endoplasmic reticulum membrane"/>
    <property type="evidence" value="ECO:0007669"/>
    <property type="project" value="UniProtKB-SubCell"/>
</dbReference>
<proteinExistence type="predicted"/>
<evidence type="ECO:0000256" key="1">
    <source>
        <dbReference type="ARBA" id="ARBA00004477"/>
    </source>
</evidence>
<feature type="transmembrane region" description="Helical" evidence="8">
    <location>
        <begin position="181"/>
        <end position="205"/>
    </location>
</feature>
<evidence type="ECO:0000256" key="7">
    <source>
        <dbReference type="ARBA" id="ARBA00023136"/>
    </source>
</evidence>
<evidence type="ECO:0000256" key="2">
    <source>
        <dbReference type="ARBA" id="ARBA00004687"/>
    </source>
</evidence>
<comment type="pathway">
    <text evidence="2">Glycolipid biosynthesis; glycosylphosphatidylinositol-anchor biosynthesis.</text>
</comment>
<accession>A0A7S3FDU8</accession>
<feature type="transmembrane region" description="Helical" evidence="8">
    <location>
        <begin position="112"/>
        <end position="138"/>
    </location>
</feature>
<evidence type="ECO:0000256" key="8">
    <source>
        <dbReference type="SAM" id="Phobius"/>
    </source>
</evidence>
<feature type="transmembrane region" description="Helical" evidence="8">
    <location>
        <begin position="150"/>
        <end position="169"/>
    </location>
</feature>
<dbReference type="UniPathway" id="UPA00196"/>
<feature type="transmembrane region" description="Helical" evidence="8">
    <location>
        <begin position="72"/>
        <end position="100"/>
    </location>
</feature>
<evidence type="ECO:0000256" key="4">
    <source>
        <dbReference type="ARBA" id="ARBA00022692"/>
    </source>
</evidence>
<evidence type="ECO:0000313" key="10">
    <source>
        <dbReference type="EMBL" id="CAE0142908.1"/>
    </source>
</evidence>
<dbReference type="GO" id="GO:0006506">
    <property type="term" value="P:GPI anchor biosynthetic process"/>
    <property type="evidence" value="ECO:0007669"/>
    <property type="project" value="UniProtKB-UniPathway"/>
</dbReference>
<evidence type="ECO:0000256" key="3">
    <source>
        <dbReference type="ARBA" id="ARBA00022502"/>
    </source>
</evidence>
<feature type="chain" id="PRO_5030504277" evidence="9">
    <location>
        <begin position="26"/>
        <end position="215"/>
    </location>
</feature>
<evidence type="ECO:0000256" key="6">
    <source>
        <dbReference type="ARBA" id="ARBA00022989"/>
    </source>
</evidence>